<dbReference type="InterPro" id="IPR009057">
    <property type="entry name" value="Homeodomain-like_sf"/>
</dbReference>
<keyword evidence="1 2" id="KW-0238">DNA-binding</keyword>
<dbReference type="EMBL" id="VNIQ01000006">
    <property type="protein sequence ID" value="TYQ02268.1"/>
    <property type="molecule type" value="Genomic_DNA"/>
</dbReference>
<reference evidence="4" key="1">
    <citation type="submission" date="2019-07" db="EMBL/GenBank/DDBJ databases">
        <title>Genomic Encyclopedia of Type Strains, Phase IV (KMG-IV): sequencing the most valuable type-strain genomes for metagenomic binning, comparative biology and taxonomic classification.</title>
        <authorList>
            <person name="Goeker M."/>
        </authorList>
    </citation>
    <scope>NUCLEOTIDE SEQUENCE</scope>
    <source>
        <strain evidence="4">DSM 44596</strain>
    </source>
</reference>
<gene>
    <name evidence="4" type="ORF">FNL38_10687</name>
</gene>
<evidence type="ECO:0000313" key="4">
    <source>
        <dbReference type="EMBL" id="TYQ02268.1"/>
    </source>
</evidence>
<comment type="caution">
    <text evidence="4">The sequence shown here is derived from an EMBL/GenBank/DDBJ whole genome shotgun (WGS) entry which is preliminary data.</text>
</comment>
<name>A0A652YKY1_NOCGL</name>
<dbReference type="SUPFAM" id="SSF46689">
    <property type="entry name" value="Homeodomain-like"/>
    <property type="match status" value="1"/>
</dbReference>
<dbReference type="AlphaFoldDB" id="A0A652YKY1"/>
<dbReference type="InterPro" id="IPR001647">
    <property type="entry name" value="HTH_TetR"/>
</dbReference>
<accession>A0A652YKY1</accession>
<dbReference type="PROSITE" id="PS50977">
    <property type="entry name" value="HTH_TETR_2"/>
    <property type="match status" value="1"/>
</dbReference>
<protein>
    <submittedName>
        <fullName evidence="4">TetR family transcriptional regulator</fullName>
    </submittedName>
</protein>
<dbReference type="Gene3D" id="1.10.357.10">
    <property type="entry name" value="Tetracycline Repressor, domain 2"/>
    <property type="match status" value="1"/>
</dbReference>
<sequence length="221" mass="23525">MTGYLIPMDMSGSTTEPTQDLATRIAARALADRGAVYASEVRRLLDAALVVIRSLGTNSRPRVADIVAQAGLSNDVFYRHFKSKDALVSAILEDGSERLATYVAHQMDKENTPEGKIRRWVEGVLSQADEDSAATTRAVLWNAGGTGVGAVSGPPSASGPLATLLRGPLAELGSAAPEFDATLAAHATVGKLSDYLWQRIQPTDSDIDRITEFCLRTITPA</sequence>
<dbReference type="Pfam" id="PF00440">
    <property type="entry name" value="TetR_N"/>
    <property type="match status" value="1"/>
</dbReference>
<organism evidence="4">
    <name type="scientific">Nocardia globerula</name>
    <dbReference type="NCBI Taxonomy" id="1818"/>
    <lineage>
        <taxon>Bacteria</taxon>
        <taxon>Bacillati</taxon>
        <taxon>Actinomycetota</taxon>
        <taxon>Actinomycetes</taxon>
        <taxon>Mycobacteriales</taxon>
        <taxon>Nocardiaceae</taxon>
        <taxon>Nocardia</taxon>
    </lineage>
</organism>
<proteinExistence type="predicted"/>
<evidence type="ECO:0000256" key="1">
    <source>
        <dbReference type="ARBA" id="ARBA00023125"/>
    </source>
</evidence>
<evidence type="ECO:0000259" key="3">
    <source>
        <dbReference type="PROSITE" id="PS50977"/>
    </source>
</evidence>
<feature type="DNA-binding region" description="H-T-H motif" evidence="2">
    <location>
        <begin position="62"/>
        <end position="81"/>
    </location>
</feature>
<evidence type="ECO:0000256" key="2">
    <source>
        <dbReference type="PROSITE-ProRule" id="PRU00335"/>
    </source>
</evidence>
<feature type="domain" description="HTH tetR-type" evidence="3">
    <location>
        <begin position="38"/>
        <end position="99"/>
    </location>
</feature>
<dbReference type="GO" id="GO:0003677">
    <property type="term" value="F:DNA binding"/>
    <property type="evidence" value="ECO:0007669"/>
    <property type="project" value="UniProtKB-UniRule"/>
</dbReference>